<dbReference type="SUPFAM" id="SSF64484">
    <property type="entry name" value="beta and beta-prime subunits of DNA dependent RNA-polymerase"/>
    <property type="match status" value="1"/>
</dbReference>
<dbReference type="Pfam" id="PF04567">
    <property type="entry name" value="RNA_pol_Rpb2_5"/>
    <property type="match status" value="1"/>
</dbReference>
<dbReference type="GO" id="GO:0000428">
    <property type="term" value="C:DNA-directed RNA polymerase complex"/>
    <property type="evidence" value="ECO:0007669"/>
    <property type="project" value="UniProtKB-KW"/>
</dbReference>
<evidence type="ECO:0000256" key="3">
    <source>
        <dbReference type="ARBA" id="ARBA00022478"/>
    </source>
</evidence>
<dbReference type="PANTHER" id="PTHR20856">
    <property type="entry name" value="DNA-DIRECTED RNA POLYMERASE I SUBUNIT 2"/>
    <property type="match status" value="1"/>
</dbReference>
<dbReference type="Proteomes" id="UP001630127">
    <property type="component" value="Unassembled WGS sequence"/>
</dbReference>
<gene>
    <name evidence="10" type="ORF">ACH5RR_030343</name>
</gene>
<comment type="similarity">
    <text evidence="1">Belongs to the RNA polymerase beta chain family.</text>
</comment>
<feature type="domain" description="DNA-directed RNA polymerase subunit 2 hybrid-binding" evidence="7">
    <location>
        <begin position="190"/>
        <end position="349"/>
    </location>
</feature>
<dbReference type="Gene3D" id="2.40.270.10">
    <property type="entry name" value="DNA-directed RNA polymerase, subunit 2, domain 6"/>
    <property type="match status" value="1"/>
</dbReference>
<accession>A0ABD2YUB9</accession>
<keyword evidence="6" id="KW-0804">Transcription</keyword>
<keyword evidence="5" id="KW-0548">Nucleotidyltransferase</keyword>
<feature type="domain" description="RNA polymerase Rpb2" evidence="8">
    <location>
        <begin position="75"/>
        <end position="134"/>
    </location>
</feature>
<name>A0ABD2YUB9_9GENT</name>
<proteinExistence type="inferred from homology"/>
<evidence type="ECO:0000256" key="2">
    <source>
        <dbReference type="ARBA" id="ARBA00012418"/>
    </source>
</evidence>
<dbReference type="Gene3D" id="3.90.1070.20">
    <property type="match status" value="1"/>
</dbReference>
<evidence type="ECO:0000256" key="5">
    <source>
        <dbReference type="ARBA" id="ARBA00022695"/>
    </source>
</evidence>
<keyword evidence="11" id="KW-1185">Reference proteome</keyword>
<evidence type="ECO:0000259" key="7">
    <source>
        <dbReference type="Pfam" id="PF00562"/>
    </source>
</evidence>
<evidence type="ECO:0000313" key="10">
    <source>
        <dbReference type="EMBL" id="KAL3510942.1"/>
    </source>
</evidence>
<dbReference type="Pfam" id="PF04566">
    <property type="entry name" value="RNA_pol_Rpb2_4"/>
    <property type="match status" value="1"/>
</dbReference>
<evidence type="ECO:0000313" key="11">
    <source>
        <dbReference type="Proteomes" id="UP001630127"/>
    </source>
</evidence>
<keyword evidence="3" id="KW-0240">DNA-directed RNA polymerase</keyword>
<dbReference type="Pfam" id="PF00562">
    <property type="entry name" value="RNA_pol_Rpb2_6"/>
    <property type="match status" value="1"/>
</dbReference>
<protein>
    <recommendedName>
        <fullName evidence="2">DNA-directed RNA polymerase</fullName>
        <ecNumber evidence="2">2.7.7.6</ecNumber>
    </recommendedName>
</protein>
<dbReference type="InterPro" id="IPR007120">
    <property type="entry name" value="DNA-dir_RNAP_su2_dom"/>
</dbReference>
<evidence type="ECO:0000256" key="4">
    <source>
        <dbReference type="ARBA" id="ARBA00022679"/>
    </source>
</evidence>
<dbReference type="EC" id="2.7.7.6" evidence="2"/>
<evidence type="ECO:0000256" key="6">
    <source>
        <dbReference type="ARBA" id="ARBA00023163"/>
    </source>
</evidence>
<dbReference type="InterPro" id="IPR037033">
    <property type="entry name" value="DNA-dir_RNAP_su2_hyb_sf"/>
</dbReference>
<dbReference type="EMBL" id="JBJUIK010000012">
    <property type="protein sequence ID" value="KAL3510942.1"/>
    <property type="molecule type" value="Genomic_DNA"/>
</dbReference>
<keyword evidence="4" id="KW-0808">Transferase</keyword>
<comment type="caution">
    <text evidence="10">The sequence shown here is derived from an EMBL/GenBank/DDBJ whole genome shotgun (WGS) entry which is preliminary data.</text>
</comment>
<dbReference type="InterPro" id="IPR007646">
    <property type="entry name" value="RNA_pol_Rpb2_4"/>
</dbReference>
<evidence type="ECO:0000256" key="1">
    <source>
        <dbReference type="ARBA" id="ARBA00006835"/>
    </source>
</evidence>
<sequence length="352" mass="39779">MERVSGMVATLRRTNPLQTTAAMRKTRQQVSYIGRVGDARYLTKVLEPFLDKFLDCGLKQLADDTSSLIHGYHKIFLDGDWIGTSKDSALFVAELRSQRRNKEIPQQVEIKRDEKHGEIHVFSDAGRVLRPSMVENLKRIKALKGGDYSFQSLLENGIIELIGPEEEEDCAIAWGIGHLFTGTKENPPMKDLYQSEKHSQQAIGFSTTNLNVRVDANTQQLYYLQRPLFRTMLSDCLGKPTYPRHKGMLPRPEYSNGQCAIGAVNVHLGYNQEDSLVMNRASLERGMFRSEHTRSYKSDEKENLGKKLKSEDYVKFGKTPSKIGCVDSLDDDGFPLIGASLQIGDTVIRIKF</sequence>
<feature type="domain" description="RNA polymerase Rpb2" evidence="9">
    <location>
        <begin position="150"/>
        <end position="187"/>
    </location>
</feature>
<evidence type="ECO:0000259" key="8">
    <source>
        <dbReference type="Pfam" id="PF04566"/>
    </source>
</evidence>
<evidence type="ECO:0000259" key="9">
    <source>
        <dbReference type="Pfam" id="PF04567"/>
    </source>
</evidence>
<organism evidence="10 11">
    <name type="scientific">Cinchona calisaya</name>
    <dbReference type="NCBI Taxonomy" id="153742"/>
    <lineage>
        <taxon>Eukaryota</taxon>
        <taxon>Viridiplantae</taxon>
        <taxon>Streptophyta</taxon>
        <taxon>Embryophyta</taxon>
        <taxon>Tracheophyta</taxon>
        <taxon>Spermatophyta</taxon>
        <taxon>Magnoliopsida</taxon>
        <taxon>eudicotyledons</taxon>
        <taxon>Gunneridae</taxon>
        <taxon>Pentapetalae</taxon>
        <taxon>asterids</taxon>
        <taxon>lamiids</taxon>
        <taxon>Gentianales</taxon>
        <taxon>Rubiaceae</taxon>
        <taxon>Cinchonoideae</taxon>
        <taxon>Cinchoneae</taxon>
        <taxon>Cinchona</taxon>
    </lineage>
</organism>
<dbReference type="GO" id="GO:0003899">
    <property type="term" value="F:DNA-directed RNA polymerase activity"/>
    <property type="evidence" value="ECO:0007669"/>
    <property type="project" value="UniProtKB-EC"/>
</dbReference>
<dbReference type="InterPro" id="IPR015712">
    <property type="entry name" value="DNA-dir_RNA_pol_su2"/>
</dbReference>
<dbReference type="AlphaFoldDB" id="A0ABD2YUB9"/>
<dbReference type="InterPro" id="IPR007647">
    <property type="entry name" value="RNA_pol_Rpb2_5"/>
</dbReference>
<reference evidence="10 11" key="1">
    <citation type="submission" date="2024-11" db="EMBL/GenBank/DDBJ databases">
        <title>A near-complete genome assembly of Cinchona calisaya.</title>
        <authorList>
            <person name="Lian D.C."/>
            <person name="Zhao X.W."/>
            <person name="Wei L."/>
        </authorList>
    </citation>
    <scope>NUCLEOTIDE SEQUENCE [LARGE SCALE GENOMIC DNA]</scope>
    <source>
        <tissue evidence="10">Nenye</tissue>
    </source>
</reference>